<dbReference type="EMBL" id="FQVN01000001">
    <property type="protein sequence ID" value="SHE68744.1"/>
    <property type="molecule type" value="Genomic_DNA"/>
</dbReference>
<dbReference type="Gene3D" id="3.40.50.2000">
    <property type="entry name" value="Glycogen Phosphorylase B"/>
    <property type="match status" value="1"/>
</dbReference>
<sequence>MTEKADIVKLPKTFELLDESGIGLDGADGLLNERERRLLVGAANFHALAGPGRTFRFTVLRGPSGTLPSLTDEACHQIGWADDREVVGSMVVRSLVHTTAKFSPADGLVDLVVDLGGEPRLASAYDQLPGLLGKARRTVRFMAPVQFDALRQFRTDVVERRHRTRPVPRKAPVRLARGAAARRPATKPAVLFGLHWLELGGAERWALETVQMAREAGMVPIVITDRPSSHSWIERPELEGAVIVPLTHPTSPEQESAFLNGVLSTYDVRGVHLHHCTWLYERLPWLKSIRPDIPVVDSLHILEWRTGGFVDISVRMSNMIDKHHVISPQLRDYLVGRQGVEPEKVELATLATLTTAGIERPGRVEGAADPFTVSFVGRFTQQKRPYLFLQLAAELRATAPGRVRFVMHGDGELAGEVMARRDRLGLADVLEVRGPDQPVARTLAETDALVISSDNEGLTLTSFEATAAGVPVVSTDVGSQASLIADDLLCPRHPFPFVRLAAERLRTMMTSPDQRKTWLDEQAVKAEAFAKLPDARTWTRDLYEGWLK</sequence>
<dbReference type="Pfam" id="PF13692">
    <property type="entry name" value="Glyco_trans_1_4"/>
    <property type="match status" value="1"/>
</dbReference>
<evidence type="ECO:0000313" key="4">
    <source>
        <dbReference type="EMBL" id="SHE68744.1"/>
    </source>
</evidence>
<dbReference type="STRING" id="2017.SAMN05444320_101781"/>
<evidence type="ECO:0000256" key="2">
    <source>
        <dbReference type="ARBA" id="ARBA00022679"/>
    </source>
</evidence>
<keyword evidence="1" id="KW-0328">Glycosyltransferase</keyword>
<keyword evidence="5" id="KW-1185">Reference proteome</keyword>
<dbReference type="AlphaFoldDB" id="A0A1M4VI99"/>
<evidence type="ECO:0000259" key="3">
    <source>
        <dbReference type="Pfam" id="PF13439"/>
    </source>
</evidence>
<protein>
    <submittedName>
        <fullName evidence="4">Glycosyltransferase involved in cell wall bisynthesis</fullName>
    </submittedName>
</protein>
<dbReference type="Proteomes" id="UP000184501">
    <property type="component" value="Unassembled WGS sequence"/>
</dbReference>
<name>A0A1M4VI99_STRHI</name>
<dbReference type="InterPro" id="IPR028098">
    <property type="entry name" value="Glyco_trans_4-like_N"/>
</dbReference>
<dbReference type="Pfam" id="PF13439">
    <property type="entry name" value="Glyco_transf_4"/>
    <property type="match status" value="1"/>
</dbReference>
<feature type="domain" description="Glycosyltransferase subfamily 4-like N-terminal" evidence="3">
    <location>
        <begin position="200"/>
        <end position="346"/>
    </location>
</feature>
<reference evidence="4 5" key="1">
    <citation type="submission" date="2016-11" db="EMBL/GenBank/DDBJ databases">
        <authorList>
            <person name="Jaros S."/>
            <person name="Januszkiewicz K."/>
            <person name="Wedrychowicz H."/>
        </authorList>
    </citation>
    <scope>NUCLEOTIDE SEQUENCE [LARGE SCALE GENOMIC DNA]</scope>
    <source>
        <strain evidence="4 5">DSM 44523</strain>
    </source>
</reference>
<dbReference type="GO" id="GO:0016757">
    <property type="term" value="F:glycosyltransferase activity"/>
    <property type="evidence" value="ECO:0007669"/>
    <property type="project" value="UniProtKB-KW"/>
</dbReference>
<gene>
    <name evidence="4" type="ORF">SAMN05444320_101781</name>
</gene>
<keyword evidence="2 4" id="KW-0808">Transferase</keyword>
<dbReference type="SUPFAM" id="SSF53756">
    <property type="entry name" value="UDP-Glycosyltransferase/glycogen phosphorylase"/>
    <property type="match status" value="1"/>
</dbReference>
<evidence type="ECO:0000256" key="1">
    <source>
        <dbReference type="ARBA" id="ARBA00022676"/>
    </source>
</evidence>
<evidence type="ECO:0000313" key="5">
    <source>
        <dbReference type="Proteomes" id="UP000184501"/>
    </source>
</evidence>
<accession>A0A1M4VI99</accession>
<organism evidence="4 5">
    <name type="scientific">Streptoalloteichus hindustanus</name>
    <dbReference type="NCBI Taxonomy" id="2017"/>
    <lineage>
        <taxon>Bacteria</taxon>
        <taxon>Bacillati</taxon>
        <taxon>Actinomycetota</taxon>
        <taxon>Actinomycetes</taxon>
        <taxon>Pseudonocardiales</taxon>
        <taxon>Pseudonocardiaceae</taxon>
        <taxon>Streptoalloteichus</taxon>
    </lineage>
</organism>
<proteinExistence type="predicted"/>
<dbReference type="PANTHER" id="PTHR12526">
    <property type="entry name" value="GLYCOSYLTRANSFERASE"/>
    <property type="match status" value="1"/>
</dbReference>